<protein>
    <recommendedName>
        <fullName evidence="4">SGNH/GDSL hydrolase family protein</fullName>
    </recommendedName>
</protein>
<comment type="caution">
    <text evidence="2">The sequence shown here is derived from an EMBL/GenBank/DDBJ whole genome shotgun (WGS) entry which is preliminary data.</text>
</comment>
<sequence length="449" mass="51791">MKRIKVLLFAILQGKLGILLLSIIWIIISLLITKFDRTAKMLFGFSIMSFIWISILLLLLFIYCAIRAKSQSTKIILSYLSILPICIIIGEAYSFYNLQNKDIDTKNCNVKSSGIYATDYYIPNEVTGYRAKPNIIATARMINQKDDSVIYDISYDINEFGWRKTQSSNDNSRQCFLFFGDSFTIGEGLNNNESLPFYFGQQVDMKIYNFGFHGYGPHQALALLLSGEVKRTIKDCDEVIALYESLPRHISRANGFSPWEIGTKAPRFKINGEKLEWLDTTTNKKSKFVRSIEHRLEQSYLYKFLQSRDTYKYDEKYNNLYFAIMLEMQKELKTQLNAPLYVLLWDSNNLSDELEVQESNAITQWLETTFNNDIATMGGGAYMLASNILQNYKIARENYSINKCEQHPNAIANRELAKFLALNLKDSIIQTNRIKAVKTTDSKTEKIQK</sequence>
<dbReference type="EMBL" id="BAAFHN010000026">
    <property type="protein sequence ID" value="GAB0173202.1"/>
    <property type="molecule type" value="Genomic_DNA"/>
</dbReference>
<evidence type="ECO:0000313" key="2">
    <source>
        <dbReference type="EMBL" id="GAB0173202.1"/>
    </source>
</evidence>
<feature type="transmembrane region" description="Helical" evidence="1">
    <location>
        <begin position="7"/>
        <end position="31"/>
    </location>
</feature>
<dbReference type="Proteomes" id="UP001562457">
    <property type="component" value="Unassembled WGS sequence"/>
</dbReference>
<keyword evidence="1" id="KW-1133">Transmembrane helix</keyword>
<evidence type="ECO:0000313" key="3">
    <source>
        <dbReference type="Proteomes" id="UP001562457"/>
    </source>
</evidence>
<keyword evidence="3" id="KW-1185">Reference proteome</keyword>
<dbReference type="SUPFAM" id="SSF52266">
    <property type="entry name" value="SGNH hydrolase"/>
    <property type="match status" value="1"/>
</dbReference>
<evidence type="ECO:0000256" key="1">
    <source>
        <dbReference type="SAM" id="Phobius"/>
    </source>
</evidence>
<feature type="transmembrane region" description="Helical" evidence="1">
    <location>
        <begin position="43"/>
        <end position="64"/>
    </location>
</feature>
<name>A0ABQ0D4E8_9HELI</name>
<evidence type="ECO:0008006" key="4">
    <source>
        <dbReference type="Google" id="ProtNLM"/>
    </source>
</evidence>
<proteinExistence type="predicted"/>
<gene>
    <name evidence="2" type="ORF">NHP164001_12180</name>
</gene>
<feature type="transmembrane region" description="Helical" evidence="1">
    <location>
        <begin position="76"/>
        <end position="96"/>
    </location>
</feature>
<reference evidence="2 3" key="1">
    <citation type="submission" date="2024-06" db="EMBL/GenBank/DDBJ databases">
        <title>Draft genome sequence of Helicobacter trogontum NHP16-4001.</title>
        <authorList>
            <person name="Rimbara E."/>
            <person name="Suzuki M."/>
        </authorList>
    </citation>
    <scope>NUCLEOTIDE SEQUENCE [LARGE SCALE GENOMIC DNA]</scope>
    <source>
        <strain evidence="2 3">NHP16-4001</strain>
    </source>
</reference>
<dbReference type="RefSeq" id="WP_369607452.1">
    <property type="nucleotide sequence ID" value="NZ_BAAFHN010000026.1"/>
</dbReference>
<accession>A0ABQ0D4E8</accession>
<keyword evidence="1" id="KW-0812">Transmembrane</keyword>
<keyword evidence="1" id="KW-0472">Membrane</keyword>
<organism evidence="2 3">
    <name type="scientific">Helicobacter trogontum</name>
    <dbReference type="NCBI Taxonomy" id="50960"/>
    <lineage>
        <taxon>Bacteria</taxon>
        <taxon>Pseudomonadati</taxon>
        <taxon>Campylobacterota</taxon>
        <taxon>Epsilonproteobacteria</taxon>
        <taxon>Campylobacterales</taxon>
        <taxon>Helicobacteraceae</taxon>
        <taxon>Helicobacter</taxon>
    </lineage>
</organism>